<dbReference type="EMBL" id="CP089984">
    <property type="protein sequence ID" value="WXB19117.1"/>
    <property type="molecule type" value="Genomic_DNA"/>
</dbReference>
<dbReference type="InterPro" id="IPR027417">
    <property type="entry name" value="P-loop_NTPase"/>
</dbReference>
<keyword evidence="3" id="KW-1185">Reference proteome</keyword>
<protein>
    <submittedName>
        <fullName evidence="2">AAA family ATPase</fullName>
    </submittedName>
</protein>
<name>A0ABZ2M9G4_9BACT</name>
<accession>A0ABZ2M9G4</accession>
<dbReference type="Pfam" id="PF13304">
    <property type="entry name" value="AAA_21"/>
    <property type="match status" value="1"/>
</dbReference>
<dbReference type="RefSeq" id="WP_394828740.1">
    <property type="nucleotide sequence ID" value="NZ_CP089984.1"/>
</dbReference>
<proteinExistence type="predicted"/>
<dbReference type="InterPro" id="IPR003959">
    <property type="entry name" value="ATPase_AAA_core"/>
</dbReference>
<dbReference type="Proteomes" id="UP001370348">
    <property type="component" value="Chromosome"/>
</dbReference>
<feature type="domain" description="ATPase AAA-type core" evidence="1">
    <location>
        <begin position="192"/>
        <end position="284"/>
    </location>
</feature>
<dbReference type="PANTHER" id="PTHR40396">
    <property type="entry name" value="ATPASE-LIKE PROTEIN"/>
    <property type="match status" value="1"/>
</dbReference>
<gene>
    <name evidence="2" type="ORF">LZC94_17990</name>
</gene>
<dbReference type="Gene3D" id="3.40.50.300">
    <property type="entry name" value="P-loop containing nucleotide triphosphate hydrolases"/>
    <property type="match status" value="1"/>
</dbReference>
<reference evidence="2 3" key="1">
    <citation type="submission" date="2021-12" db="EMBL/GenBank/DDBJ databases">
        <title>Discovery of the Pendulisporaceae a myxobacterial family with distinct sporulation behavior and unique specialized metabolism.</title>
        <authorList>
            <person name="Garcia R."/>
            <person name="Popoff A."/>
            <person name="Bader C.D."/>
            <person name="Loehr J."/>
            <person name="Walesch S."/>
            <person name="Walt C."/>
            <person name="Boldt J."/>
            <person name="Bunk B."/>
            <person name="Haeckl F.J.F.P.J."/>
            <person name="Gunesch A.P."/>
            <person name="Birkelbach J."/>
            <person name="Nuebel U."/>
            <person name="Pietschmann T."/>
            <person name="Bach T."/>
            <person name="Mueller R."/>
        </authorList>
    </citation>
    <scope>NUCLEOTIDE SEQUENCE [LARGE SCALE GENOMIC DNA]</scope>
    <source>
        <strain evidence="2 3">MSr11954</strain>
    </source>
</reference>
<evidence type="ECO:0000313" key="3">
    <source>
        <dbReference type="Proteomes" id="UP001370348"/>
    </source>
</evidence>
<evidence type="ECO:0000259" key="1">
    <source>
        <dbReference type="Pfam" id="PF13304"/>
    </source>
</evidence>
<dbReference type="PANTHER" id="PTHR40396:SF1">
    <property type="entry name" value="ATPASE AAA-TYPE CORE DOMAIN-CONTAINING PROTEIN"/>
    <property type="match status" value="1"/>
</dbReference>
<sequence>MATLRIRNFAHLADVSIDLGDLTILVGPQGTGKSLALQWLKVALDGKQIVSALRDAGQNVSTPGFLIDLIFGVGMGPAWNGSTSVSFDKTRIRPQSIGKLGRGKEKVFFIPAHRAMLISDGWAAPFQKLTAETPVVARLFSQNLFDRFSARGGNELFPLNRVLKEGYRKLIDDAVFHGGKVGVEEDSQHAKRLRLTHASTHGPMQLPFMTWTAGQREFTPLLLGLYHLLPSRRMLKQSDIQYVVIEEPEMGLHPQAVTVFMLLVLDLLWRGYKVVLSTHSPIVLTVGWMLRRMRETRARWQLVCDAFEVEKRGDLKKVAEAALTKTVRTHFLKFESDGRVYSKDVSTLDPDSEDEDISGWGGLTGFTSRFGEAVRRAANEEPSK</sequence>
<dbReference type="SUPFAM" id="SSF52540">
    <property type="entry name" value="P-loop containing nucleoside triphosphate hydrolases"/>
    <property type="match status" value="1"/>
</dbReference>
<evidence type="ECO:0000313" key="2">
    <source>
        <dbReference type="EMBL" id="WXB19117.1"/>
    </source>
</evidence>
<organism evidence="2 3">
    <name type="scientific">Pendulispora albinea</name>
    <dbReference type="NCBI Taxonomy" id="2741071"/>
    <lineage>
        <taxon>Bacteria</taxon>
        <taxon>Pseudomonadati</taxon>
        <taxon>Myxococcota</taxon>
        <taxon>Myxococcia</taxon>
        <taxon>Myxococcales</taxon>
        <taxon>Sorangiineae</taxon>
        <taxon>Pendulisporaceae</taxon>
        <taxon>Pendulispora</taxon>
    </lineage>
</organism>